<protein>
    <submittedName>
        <fullName evidence="9">Putative multiheme cytochrome c</fullName>
    </submittedName>
</protein>
<comment type="cofactor">
    <cofactor evidence="6">
        <name>heme c</name>
        <dbReference type="ChEBI" id="CHEBI:61717"/>
    </cofactor>
    <text evidence="6">Binds 4 heme c groups covalently per monomer.</text>
</comment>
<feature type="binding site" description="axial binding residue" evidence="6">
    <location>
        <position position="43"/>
    </location>
    <ligand>
        <name>heme c</name>
        <dbReference type="ChEBI" id="CHEBI:61717"/>
        <label>1</label>
    </ligand>
    <ligandPart>
        <name>Fe</name>
        <dbReference type="ChEBI" id="CHEBI:18248"/>
    </ligandPart>
</feature>
<feature type="binding site" description="axial binding residue" evidence="6">
    <location>
        <position position="46"/>
    </location>
    <ligand>
        <name>heme c</name>
        <dbReference type="ChEBI" id="CHEBI:61717"/>
        <label>1</label>
    </ligand>
    <ligandPart>
        <name>Fe</name>
        <dbReference type="ChEBI" id="CHEBI:18248"/>
    </ligandPart>
</feature>
<dbReference type="InterPro" id="IPR036280">
    <property type="entry name" value="Multihaem_cyt_sf"/>
</dbReference>
<dbReference type="GO" id="GO:0009055">
    <property type="term" value="F:electron transfer activity"/>
    <property type="evidence" value="ECO:0007669"/>
    <property type="project" value="InterPro"/>
</dbReference>
<keyword evidence="2 6" id="KW-0349">Heme</keyword>
<dbReference type="Proteomes" id="UP000057158">
    <property type="component" value="Chromosome"/>
</dbReference>
<feature type="binding site" description="axial binding residue" evidence="6">
    <location>
        <position position="57"/>
    </location>
    <ligand>
        <name>heme c</name>
        <dbReference type="ChEBI" id="CHEBI:61717"/>
        <label>1</label>
    </ligand>
    <ligandPart>
        <name>Fe</name>
        <dbReference type="ChEBI" id="CHEBI:18248"/>
    </ligandPart>
</feature>
<evidence type="ECO:0000313" key="10">
    <source>
        <dbReference type="Proteomes" id="UP000057158"/>
    </source>
</evidence>
<dbReference type="STRING" id="1603606.DSOUD_2694"/>
<organism evidence="9 10">
    <name type="scientific">Desulfuromonas soudanensis</name>
    <dbReference type="NCBI Taxonomy" id="1603606"/>
    <lineage>
        <taxon>Bacteria</taxon>
        <taxon>Pseudomonadati</taxon>
        <taxon>Thermodesulfobacteriota</taxon>
        <taxon>Desulfuromonadia</taxon>
        <taxon>Desulfuromonadales</taxon>
        <taxon>Desulfuromonadaceae</taxon>
        <taxon>Desulfuromonas</taxon>
    </lineage>
</organism>
<feature type="binding site" description="axial binding residue" evidence="6">
    <location>
        <position position="53"/>
    </location>
    <ligand>
        <name>heme c</name>
        <dbReference type="ChEBI" id="CHEBI:61717"/>
        <label>1</label>
    </ligand>
    <ligandPart>
        <name>Fe</name>
        <dbReference type="ChEBI" id="CHEBI:18248"/>
    </ligandPart>
</feature>
<evidence type="ECO:0000256" key="5">
    <source>
        <dbReference type="ARBA" id="ARBA00023004"/>
    </source>
</evidence>
<dbReference type="InterPro" id="IPR020942">
    <property type="entry name" value="Cyt_c_III_dom"/>
</dbReference>
<feature type="signal peptide" evidence="7">
    <location>
        <begin position="1"/>
        <end position="23"/>
    </location>
</feature>
<feature type="chain" id="PRO_5005803586" evidence="7">
    <location>
        <begin position="24"/>
        <end position="107"/>
    </location>
</feature>
<keyword evidence="10" id="KW-1185">Reference proteome</keyword>
<dbReference type="SUPFAM" id="SSF48695">
    <property type="entry name" value="Multiheme cytochromes"/>
    <property type="match status" value="1"/>
</dbReference>
<feature type="binding site" description="axial binding residue" evidence="6">
    <location>
        <position position="91"/>
    </location>
    <ligand>
        <name>heme c</name>
        <dbReference type="ChEBI" id="CHEBI:61717"/>
        <label>1</label>
    </ligand>
    <ligandPart>
        <name>Fe</name>
        <dbReference type="ChEBI" id="CHEBI:18248"/>
    </ligandPart>
</feature>
<evidence type="ECO:0000256" key="1">
    <source>
        <dbReference type="ARBA" id="ARBA00022448"/>
    </source>
</evidence>
<evidence type="ECO:0000256" key="3">
    <source>
        <dbReference type="ARBA" id="ARBA00022723"/>
    </source>
</evidence>
<dbReference type="InterPro" id="IPR002322">
    <property type="entry name" value="Cyt_c_III"/>
</dbReference>
<reference evidence="9 10" key="1">
    <citation type="submission" date="2015-07" db="EMBL/GenBank/DDBJ databases">
        <title>Isolation and Genomic Characterization of a Novel Halophilic Metal-Reducing Deltaproteobacterium from the Deep Subsurface.</title>
        <authorList>
            <person name="Badalamenti J.P."/>
            <person name="Summers Z.M."/>
            <person name="Gralnick J.A."/>
            <person name="Bond D.R."/>
        </authorList>
    </citation>
    <scope>NUCLEOTIDE SEQUENCE [LARGE SCALE GENOMIC DNA]</scope>
    <source>
        <strain evidence="9 10">WTL</strain>
    </source>
</reference>
<feature type="domain" description="Class III cytochrome C" evidence="8">
    <location>
        <begin position="25"/>
        <end position="105"/>
    </location>
</feature>
<gene>
    <name evidence="9" type="ORF">DSOUD_2694</name>
</gene>
<feature type="binding site" description="axial binding residue" evidence="6">
    <location>
        <position position="56"/>
    </location>
    <ligand>
        <name>heme c</name>
        <dbReference type="ChEBI" id="CHEBI:61717"/>
        <label>1</label>
    </ligand>
    <ligandPart>
        <name>Fe</name>
        <dbReference type="ChEBI" id="CHEBI:18248"/>
    </ligandPart>
</feature>
<evidence type="ECO:0000259" key="8">
    <source>
        <dbReference type="Pfam" id="PF02085"/>
    </source>
</evidence>
<dbReference type="Gene3D" id="3.90.10.10">
    <property type="entry name" value="Cytochrome C3"/>
    <property type="match status" value="1"/>
</dbReference>
<dbReference type="Pfam" id="PF02085">
    <property type="entry name" value="Cytochrom_CIII"/>
    <property type="match status" value="1"/>
</dbReference>
<feature type="binding site" description="axial binding residue" evidence="6">
    <location>
        <position position="90"/>
    </location>
    <ligand>
        <name>heme c</name>
        <dbReference type="ChEBI" id="CHEBI:61717"/>
        <label>1</label>
    </ligand>
    <ligandPart>
        <name>Fe</name>
        <dbReference type="ChEBI" id="CHEBI:18248"/>
    </ligandPart>
</feature>
<dbReference type="KEGG" id="des:DSOUD_2694"/>
<accession>A0A0M5IUB5</accession>
<dbReference type="CDD" id="cd08168">
    <property type="entry name" value="Cytochrom_C3"/>
    <property type="match status" value="1"/>
</dbReference>
<dbReference type="PATRIC" id="fig|1603606.3.peg.2926"/>
<keyword evidence="3 6" id="KW-0479">Metal-binding</keyword>
<feature type="binding site" description="axial binding residue" evidence="6">
    <location>
        <position position="104"/>
    </location>
    <ligand>
        <name>heme c</name>
        <dbReference type="ChEBI" id="CHEBI:61717"/>
        <label>1</label>
    </ligand>
    <ligandPart>
        <name>Fe</name>
        <dbReference type="ChEBI" id="CHEBI:18248"/>
    </ligandPart>
</feature>
<dbReference type="AlphaFoldDB" id="A0A0M5IUB5"/>
<evidence type="ECO:0000256" key="2">
    <source>
        <dbReference type="ARBA" id="ARBA00022617"/>
    </source>
</evidence>
<keyword evidence="1" id="KW-0813">Transport</keyword>
<feature type="binding site" description="axial binding residue" evidence="6">
    <location>
        <position position="58"/>
    </location>
    <ligand>
        <name>heme c</name>
        <dbReference type="ChEBI" id="CHEBI:61717"/>
        <label>1</label>
    </ligand>
    <ligandPart>
        <name>Fe</name>
        <dbReference type="ChEBI" id="CHEBI:18248"/>
    </ligandPart>
</feature>
<dbReference type="RefSeq" id="WP_053551450.1">
    <property type="nucleotide sequence ID" value="NZ_CP010802.1"/>
</dbReference>
<dbReference type="EMBL" id="CP010802">
    <property type="protein sequence ID" value="ALC17444.1"/>
    <property type="molecule type" value="Genomic_DNA"/>
</dbReference>
<dbReference type="PRINTS" id="PR00609">
    <property type="entry name" value="CYTOCHROMEC3"/>
</dbReference>
<dbReference type="GO" id="GO:0046872">
    <property type="term" value="F:metal ion binding"/>
    <property type="evidence" value="ECO:0007669"/>
    <property type="project" value="UniProtKB-KW"/>
</dbReference>
<evidence type="ECO:0000256" key="7">
    <source>
        <dbReference type="SAM" id="SignalP"/>
    </source>
</evidence>
<evidence type="ECO:0000256" key="4">
    <source>
        <dbReference type="ARBA" id="ARBA00022982"/>
    </source>
</evidence>
<proteinExistence type="predicted"/>
<dbReference type="OrthoDB" id="5421852at2"/>
<keyword evidence="5 6" id="KW-0408">Iron</keyword>
<dbReference type="GO" id="GO:0020037">
    <property type="term" value="F:heme binding"/>
    <property type="evidence" value="ECO:0007669"/>
    <property type="project" value="InterPro"/>
</dbReference>
<sequence length="107" mass="11187">MKRFITILLAVTFLAGGALIAFADNGPAEVKLEASMGTVTFPHQAHQALVADCTTCHHKGVEAGTCTKCHGVDAAAPKAKDAFHKLCKGCHADKKSGPTGCKDCHKK</sequence>
<name>A0A0M5IUB5_9BACT</name>
<feature type="binding site" description="axial binding residue" evidence="6">
    <location>
        <position position="87"/>
    </location>
    <ligand>
        <name>heme c</name>
        <dbReference type="ChEBI" id="CHEBI:61717"/>
        <label>1</label>
    </ligand>
    <ligandPart>
        <name>Fe</name>
        <dbReference type="ChEBI" id="CHEBI:18248"/>
    </ligandPart>
</feature>
<keyword evidence="7" id="KW-0732">Signal</keyword>
<feature type="binding site" description="axial binding residue" evidence="6">
    <location>
        <position position="101"/>
    </location>
    <ligand>
        <name>heme c</name>
        <dbReference type="ChEBI" id="CHEBI:61717"/>
        <label>1</label>
    </ligand>
    <ligandPart>
        <name>Fe</name>
        <dbReference type="ChEBI" id="CHEBI:18248"/>
    </ligandPart>
</feature>
<evidence type="ECO:0000313" key="9">
    <source>
        <dbReference type="EMBL" id="ALC17444.1"/>
    </source>
</evidence>
<feature type="binding site" description="axial binding residue" evidence="6">
    <location>
        <position position="105"/>
    </location>
    <ligand>
        <name>heme c</name>
        <dbReference type="ChEBI" id="CHEBI:61717"/>
        <label>1</label>
    </ligand>
    <ligandPart>
        <name>Fe</name>
        <dbReference type="ChEBI" id="CHEBI:18248"/>
    </ligandPart>
</feature>
<keyword evidence="4" id="KW-0249">Electron transport</keyword>
<evidence type="ECO:0000256" key="6">
    <source>
        <dbReference type="PIRSR" id="PIRSR602322-1"/>
    </source>
</evidence>